<accession>A0A9P8UH52</accession>
<feature type="domain" description="Acyclic terpene utilisation N-terminal" evidence="2">
    <location>
        <begin position="18"/>
        <end position="474"/>
    </location>
</feature>
<dbReference type="EMBL" id="JAGPXC010000006">
    <property type="protein sequence ID" value="KAH6652267.1"/>
    <property type="molecule type" value="Genomic_DNA"/>
</dbReference>
<dbReference type="Pfam" id="PF07287">
    <property type="entry name" value="AtuA"/>
    <property type="match status" value="1"/>
</dbReference>
<dbReference type="RefSeq" id="XP_045956545.1">
    <property type="nucleotide sequence ID" value="XM_046098281.1"/>
</dbReference>
<evidence type="ECO:0000256" key="1">
    <source>
        <dbReference type="SAM" id="MobiDB-lite"/>
    </source>
</evidence>
<feature type="domain" description="AtuA-like ferredoxin-fold" evidence="3">
    <location>
        <begin position="516"/>
        <end position="613"/>
    </location>
</feature>
<protein>
    <recommendedName>
        <fullName evidence="6">DUF1446 domain-containing protein</fullName>
    </recommendedName>
</protein>
<comment type="caution">
    <text evidence="4">The sequence shown here is derived from an EMBL/GenBank/DDBJ whole genome shotgun (WGS) entry which is preliminary data.</text>
</comment>
<dbReference type="GeneID" id="70127173"/>
<gene>
    <name evidence="4" type="ORF">BKA67DRAFT_521482</name>
</gene>
<evidence type="ECO:0008006" key="6">
    <source>
        <dbReference type="Google" id="ProtNLM"/>
    </source>
</evidence>
<dbReference type="OrthoDB" id="10265871at2759"/>
<dbReference type="InterPro" id="IPR056362">
    <property type="entry name" value="AtuA-like_ferredoxin_dom"/>
</dbReference>
<dbReference type="AlphaFoldDB" id="A0A9P8UH52"/>
<evidence type="ECO:0000259" key="2">
    <source>
        <dbReference type="Pfam" id="PF07287"/>
    </source>
</evidence>
<dbReference type="PANTHER" id="PTHR47585:SF1">
    <property type="entry name" value="DUF1446 DOMAIN-CONTAINING PROTEIN"/>
    <property type="match status" value="1"/>
</dbReference>
<keyword evidence="5" id="KW-1185">Reference proteome</keyword>
<sequence length="625" mass="69316">MAVQSTWRAGEFGVRPARVANCSGYHGDPAIEMYKQATLGDVDFITGDYLAEVNMANNAEAYAQGKHMGYEETAWEGLQQTIDVIAQKRIKVAINGGALNPGGLAVKVAGLVKERGYDLVVAYVDGDNVLPRLGKTMPQEKENALPHLDSGNQNVILGNESFLFAKNRDRPREIVSANAYLGAHSIYEALENGADIVICGRVSDASPVIACAWYWWSWKITNYDELAGALIAGHLIECSAYVTGGNFAGFGAFNVDDFIDPGFPIAEIAQDGTCIITKHAGTGGMVTVDTCRCQLVYELQGNAYLNSDVTAYLDNIMMEEVGKDRVRISGVRGAPPPSTTKLAIFYKGGYEVQLLFNATGYDFEKKFELFSKQVHYYMEKESLQQLDVFELQRIGVPISNPSDQNSSTGYFRIFAQSTNVEALQAISTAIRNISLKHFSGFHNSLDQRSAIPRPYLAYYPALWRQHDLEERFHLVDSTGTTKSFSTSRPPSFSEVSQRQSYDTRLPTNIDVEYRKIRLGDIALGRSGDKGANLNFGLFVHTPAEWDWLRSYMSRAKVQDLIGDDWKSEFSIERVEFPGIFAIHFVVYGILGRGVSSSKRLDGFGKGFIDYFRDKDVDVPISILTS</sequence>
<reference evidence="4" key="1">
    <citation type="journal article" date="2021" name="Nat. Commun.">
        <title>Genetic determinants of endophytism in the Arabidopsis root mycobiome.</title>
        <authorList>
            <person name="Mesny F."/>
            <person name="Miyauchi S."/>
            <person name="Thiergart T."/>
            <person name="Pickel B."/>
            <person name="Atanasova L."/>
            <person name="Karlsson M."/>
            <person name="Huettel B."/>
            <person name="Barry K.W."/>
            <person name="Haridas S."/>
            <person name="Chen C."/>
            <person name="Bauer D."/>
            <person name="Andreopoulos W."/>
            <person name="Pangilinan J."/>
            <person name="LaButti K."/>
            <person name="Riley R."/>
            <person name="Lipzen A."/>
            <person name="Clum A."/>
            <person name="Drula E."/>
            <person name="Henrissat B."/>
            <person name="Kohler A."/>
            <person name="Grigoriev I.V."/>
            <person name="Martin F.M."/>
            <person name="Hacquard S."/>
        </authorList>
    </citation>
    <scope>NUCLEOTIDE SEQUENCE</scope>
    <source>
        <strain evidence="4">MPI-SDFR-AT-0073</strain>
    </source>
</reference>
<dbReference type="PANTHER" id="PTHR47585">
    <property type="match status" value="1"/>
</dbReference>
<feature type="region of interest" description="Disordered" evidence="1">
    <location>
        <begin position="479"/>
        <end position="499"/>
    </location>
</feature>
<evidence type="ECO:0000313" key="4">
    <source>
        <dbReference type="EMBL" id="KAH6652267.1"/>
    </source>
</evidence>
<dbReference type="Pfam" id="PF23544">
    <property type="entry name" value="AtuA_ferredoxin"/>
    <property type="match status" value="1"/>
</dbReference>
<evidence type="ECO:0000313" key="5">
    <source>
        <dbReference type="Proteomes" id="UP000758603"/>
    </source>
</evidence>
<dbReference type="Proteomes" id="UP000758603">
    <property type="component" value="Unassembled WGS sequence"/>
</dbReference>
<organism evidence="4 5">
    <name type="scientific">Truncatella angustata</name>
    <dbReference type="NCBI Taxonomy" id="152316"/>
    <lineage>
        <taxon>Eukaryota</taxon>
        <taxon>Fungi</taxon>
        <taxon>Dikarya</taxon>
        <taxon>Ascomycota</taxon>
        <taxon>Pezizomycotina</taxon>
        <taxon>Sordariomycetes</taxon>
        <taxon>Xylariomycetidae</taxon>
        <taxon>Amphisphaeriales</taxon>
        <taxon>Sporocadaceae</taxon>
        <taxon>Truncatella</taxon>
    </lineage>
</organism>
<proteinExistence type="predicted"/>
<name>A0A9P8UH52_9PEZI</name>
<evidence type="ECO:0000259" key="3">
    <source>
        <dbReference type="Pfam" id="PF23544"/>
    </source>
</evidence>
<dbReference type="InterPro" id="IPR010839">
    <property type="entry name" value="AtuA_N"/>
</dbReference>